<sequence length="240" mass="25864">MAAISYLRVLSILPFALAFFLGCYAAPTHSGPVAASGEGITVTAREPGAADGRVTMYAIQQNDARATLTVSHPKDTSFHTVLQFDVTRGGQSTSCPSNIPAGVRFASFQALFKRLLAAEPPEQSYVLYVRCYQEIDDRLPGLAAASPLWHTVERSKPSVKQQYDAIAKLLNDGDALSELSGVLAPFHYHVAIAAGDLEPIWSRVSDLTPEQRRLITVPVRPNNVFPSAVGHTFLVTKGAS</sequence>
<organism evidence="2 3">
    <name type="scientific">Granulicella arctica</name>
    <dbReference type="NCBI Taxonomy" id="940613"/>
    <lineage>
        <taxon>Bacteria</taxon>
        <taxon>Pseudomonadati</taxon>
        <taxon>Acidobacteriota</taxon>
        <taxon>Terriglobia</taxon>
        <taxon>Terriglobales</taxon>
        <taxon>Acidobacteriaceae</taxon>
        <taxon>Granulicella</taxon>
    </lineage>
</organism>
<protein>
    <submittedName>
        <fullName evidence="2">Uncharacterized protein</fullName>
    </submittedName>
</protein>
<evidence type="ECO:0000256" key="1">
    <source>
        <dbReference type="SAM" id="SignalP"/>
    </source>
</evidence>
<name>A0A7Y9PFV1_9BACT</name>
<feature type="chain" id="PRO_5031436810" evidence="1">
    <location>
        <begin position="26"/>
        <end position="240"/>
    </location>
</feature>
<dbReference type="Proteomes" id="UP000589520">
    <property type="component" value="Unassembled WGS sequence"/>
</dbReference>
<proteinExistence type="predicted"/>
<keyword evidence="1" id="KW-0732">Signal</keyword>
<keyword evidence="3" id="KW-1185">Reference proteome</keyword>
<feature type="signal peptide" evidence="1">
    <location>
        <begin position="1"/>
        <end position="25"/>
    </location>
</feature>
<evidence type="ECO:0000313" key="3">
    <source>
        <dbReference type="Proteomes" id="UP000589520"/>
    </source>
</evidence>
<dbReference type="AlphaFoldDB" id="A0A7Y9PFV1"/>
<dbReference type="EMBL" id="JACCCW010000001">
    <property type="protein sequence ID" value="NYF79114.1"/>
    <property type="molecule type" value="Genomic_DNA"/>
</dbReference>
<dbReference type="RefSeq" id="WP_179489073.1">
    <property type="nucleotide sequence ID" value="NZ_JACCCW010000001.1"/>
</dbReference>
<accession>A0A7Y9PFV1</accession>
<evidence type="ECO:0000313" key="2">
    <source>
        <dbReference type="EMBL" id="NYF79114.1"/>
    </source>
</evidence>
<reference evidence="2 3" key="1">
    <citation type="submission" date="2020-07" db="EMBL/GenBank/DDBJ databases">
        <title>Genomic Encyclopedia of Type Strains, Phase IV (KMG-V): Genome sequencing to study the core and pangenomes of soil and plant-associated prokaryotes.</title>
        <authorList>
            <person name="Whitman W."/>
        </authorList>
    </citation>
    <scope>NUCLEOTIDE SEQUENCE [LARGE SCALE GENOMIC DNA]</scope>
    <source>
        <strain evidence="2 3">X4EP2</strain>
    </source>
</reference>
<gene>
    <name evidence="2" type="ORF">HDF17_001401</name>
</gene>
<comment type="caution">
    <text evidence="2">The sequence shown here is derived from an EMBL/GenBank/DDBJ whole genome shotgun (WGS) entry which is preliminary data.</text>
</comment>